<gene>
    <name evidence="1" type="ORF">ZOSMA_45G00400</name>
</gene>
<evidence type="ECO:0000313" key="2">
    <source>
        <dbReference type="Proteomes" id="UP000036987"/>
    </source>
</evidence>
<proteinExistence type="predicted"/>
<accession>A0A0K9P0J1</accession>
<name>A0A0K9P0J1_ZOSMR</name>
<dbReference type="EMBL" id="LFYR01001351">
    <property type="protein sequence ID" value="KMZ62499.1"/>
    <property type="molecule type" value="Genomic_DNA"/>
</dbReference>
<evidence type="ECO:0000313" key="1">
    <source>
        <dbReference type="EMBL" id="KMZ62499.1"/>
    </source>
</evidence>
<comment type="caution">
    <text evidence="1">The sequence shown here is derived from an EMBL/GenBank/DDBJ whole genome shotgun (WGS) entry which is preliminary data.</text>
</comment>
<sequence length="104" mass="11661">MDLLSVPSSTSEPRRAAPEILQNMDSISSINLNSDYLITELITLFGHKIAPAVQKSIVFLHSDDASKITRKRKHVQTVGDAIVLDADNMKVLWSRMYSNLLCYL</sequence>
<protein>
    <submittedName>
        <fullName evidence="1">Uncharacterized protein</fullName>
    </submittedName>
</protein>
<organism evidence="1 2">
    <name type="scientific">Zostera marina</name>
    <name type="common">Eelgrass</name>
    <dbReference type="NCBI Taxonomy" id="29655"/>
    <lineage>
        <taxon>Eukaryota</taxon>
        <taxon>Viridiplantae</taxon>
        <taxon>Streptophyta</taxon>
        <taxon>Embryophyta</taxon>
        <taxon>Tracheophyta</taxon>
        <taxon>Spermatophyta</taxon>
        <taxon>Magnoliopsida</taxon>
        <taxon>Liliopsida</taxon>
        <taxon>Zosteraceae</taxon>
        <taxon>Zostera</taxon>
    </lineage>
</organism>
<keyword evidence="2" id="KW-1185">Reference proteome</keyword>
<dbReference type="Proteomes" id="UP000036987">
    <property type="component" value="Unassembled WGS sequence"/>
</dbReference>
<reference evidence="2" key="1">
    <citation type="journal article" date="2016" name="Nature">
        <title>The genome of the seagrass Zostera marina reveals angiosperm adaptation to the sea.</title>
        <authorList>
            <person name="Olsen J.L."/>
            <person name="Rouze P."/>
            <person name="Verhelst B."/>
            <person name="Lin Y.-C."/>
            <person name="Bayer T."/>
            <person name="Collen J."/>
            <person name="Dattolo E."/>
            <person name="De Paoli E."/>
            <person name="Dittami S."/>
            <person name="Maumus F."/>
            <person name="Michel G."/>
            <person name="Kersting A."/>
            <person name="Lauritano C."/>
            <person name="Lohaus R."/>
            <person name="Toepel M."/>
            <person name="Tonon T."/>
            <person name="Vanneste K."/>
            <person name="Amirebrahimi M."/>
            <person name="Brakel J."/>
            <person name="Bostroem C."/>
            <person name="Chovatia M."/>
            <person name="Grimwood J."/>
            <person name="Jenkins J.W."/>
            <person name="Jueterbock A."/>
            <person name="Mraz A."/>
            <person name="Stam W.T."/>
            <person name="Tice H."/>
            <person name="Bornberg-Bauer E."/>
            <person name="Green P.J."/>
            <person name="Pearson G.A."/>
            <person name="Procaccini G."/>
            <person name="Duarte C.M."/>
            <person name="Schmutz J."/>
            <person name="Reusch T.B.H."/>
            <person name="Van de Peer Y."/>
        </authorList>
    </citation>
    <scope>NUCLEOTIDE SEQUENCE [LARGE SCALE GENOMIC DNA]</scope>
    <source>
        <strain evidence="2">cv. Finnish</strain>
    </source>
</reference>
<dbReference type="AlphaFoldDB" id="A0A0K9P0J1"/>